<organism evidence="2 3">
    <name type="scientific">Pseudomonas syringae pv. aptata</name>
    <dbReference type="NCBI Taxonomy" id="83167"/>
    <lineage>
        <taxon>Bacteria</taxon>
        <taxon>Pseudomonadati</taxon>
        <taxon>Pseudomonadota</taxon>
        <taxon>Gammaproteobacteria</taxon>
        <taxon>Pseudomonadales</taxon>
        <taxon>Pseudomonadaceae</taxon>
        <taxon>Pseudomonas</taxon>
        <taxon>Pseudomonas syringae</taxon>
    </lineage>
</organism>
<feature type="compositionally biased region" description="Basic and acidic residues" evidence="1">
    <location>
        <begin position="231"/>
        <end position="243"/>
    </location>
</feature>
<evidence type="ECO:0000313" key="2">
    <source>
        <dbReference type="EMBL" id="RMU70314.1"/>
    </source>
</evidence>
<evidence type="ECO:0000313" key="3">
    <source>
        <dbReference type="Proteomes" id="UP000274315"/>
    </source>
</evidence>
<dbReference type="AlphaFoldDB" id="A0A3M5WKH1"/>
<protein>
    <submittedName>
        <fullName evidence="2">Uncharacterized protein</fullName>
    </submittedName>
</protein>
<feature type="compositionally biased region" description="Low complexity" evidence="1">
    <location>
        <begin position="134"/>
        <end position="145"/>
    </location>
</feature>
<evidence type="ECO:0000256" key="1">
    <source>
        <dbReference type="SAM" id="MobiDB-lite"/>
    </source>
</evidence>
<dbReference type="Proteomes" id="UP000274315">
    <property type="component" value="Unassembled WGS sequence"/>
</dbReference>
<comment type="caution">
    <text evidence="2">The sequence shown here is derived from an EMBL/GenBank/DDBJ whole genome shotgun (WGS) entry which is preliminary data.</text>
</comment>
<reference evidence="2 3" key="1">
    <citation type="submission" date="2018-08" db="EMBL/GenBank/DDBJ databases">
        <title>Recombination of ecologically and evolutionarily significant loci maintains genetic cohesion in the Pseudomonas syringae species complex.</title>
        <authorList>
            <person name="Dillon M."/>
            <person name="Thakur S."/>
            <person name="Almeida R.N.D."/>
            <person name="Weir B.S."/>
            <person name="Guttman D.S."/>
        </authorList>
    </citation>
    <scope>NUCLEOTIDE SEQUENCE [LARGE SCALE GENOMIC DNA]</scope>
    <source>
        <strain evidence="2 3">ICMP 11935</strain>
    </source>
</reference>
<name>A0A3M5WKH1_PSEAP</name>
<gene>
    <name evidence="2" type="ORF">ALP24_05641</name>
</gene>
<feature type="region of interest" description="Disordered" evidence="1">
    <location>
        <begin position="127"/>
        <end position="174"/>
    </location>
</feature>
<feature type="region of interest" description="Disordered" evidence="1">
    <location>
        <begin position="433"/>
        <end position="456"/>
    </location>
</feature>
<accession>A0A3M5WKH1</accession>
<feature type="region of interest" description="Disordered" evidence="1">
    <location>
        <begin position="231"/>
        <end position="262"/>
    </location>
</feature>
<dbReference type="EMBL" id="RBUF01000554">
    <property type="protein sequence ID" value="RMU70314.1"/>
    <property type="molecule type" value="Genomic_DNA"/>
</dbReference>
<feature type="region of interest" description="Disordered" evidence="1">
    <location>
        <begin position="100"/>
        <end position="119"/>
    </location>
</feature>
<proteinExistence type="predicted"/>
<sequence>MQDHPIEAFAIGFDFEALSRRHTRRIFIHHRQQHHLLVQHLVVQHVVQQRMRHGVRTCSQEHCRALYPMRRLDANTADEDRQWQAALVDSLREQLLAALPGGHEDKQHRARQYRESPALEDLRHVGRKEQTVHQQQADQQRNGQQWRPFPEHQHDRRHQNGGAEHGPGHRDAVGRRQRARRFEADYQQNHARHQRPVDGTDVDLTLRVAGGVLDVHARNVAQLDRLQCHREGTGDHRLRGNDGRHRRQTDQWQQRPTRRQQVERVTNRFRVAQHQRTLTEIVEQQRRQHEDEPGTRNRLAAEVAHVGVQRLGPCQGKHHSTQNGHTDARMDDEKIHTPCRIDRFQHFRRLHDAVDTQRAEHQKPDHHHRAEQHADARGAMTLNQKQPHQHNQRHGHDPVIEAIERQFQPFHRRQHRNCRGDHAVTVEQCGAEQAEHHHHHLQPGMLGRRAPRQGHQRHDAALTLVIGTQDERHVFEGNHPDQRPEDQRQHAENRVMGHVHTVTTLKHLLEGVQRTGADVAVNHPYRGDQQPDGLGRAAGLRMTVCLTHPLLPETRHEVQH</sequence>